<accession>A0A1G1Z046</accession>
<dbReference type="InterPro" id="IPR002123">
    <property type="entry name" value="Plipid/glycerol_acylTrfase"/>
</dbReference>
<keyword evidence="1" id="KW-0808">Transferase</keyword>
<comment type="caution">
    <text evidence="4">The sequence shown here is derived from an EMBL/GenBank/DDBJ whole genome shotgun (WGS) entry which is preliminary data.</text>
</comment>
<sequence>MASLLQKITFLFVAIYIKLFVKLEVFGRENLNGLKPPLIVVANHKSYFDHWLLGYALMGGPGSPFIPLRFFTSDYFFNVWWTGWGVFLKATGAFRTHRGEGLEVSLKEPMDILKKGGTVIFYPEGGIVKNPDIGKPKRGIGALGFWSKERILPVSIKGSNDKNSGVKITFGQPFYIKDITKEPELRGDGNDYRDAANAVMDKVKGLFNSN</sequence>
<dbReference type="Proteomes" id="UP000178651">
    <property type="component" value="Unassembled WGS sequence"/>
</dbReference>
<feature type="domain" description="Phospholipid/glycerol acyltransferase" evidence="3">
    <location>
        <begin position="38"/>
        <end position="159"/>
    </location>
</feature>
<dbReference type="SMART" id="SM00563">
    <property type="entry name" value="PlsC"/>
    <property type="match status" value="1"/>
</dbReference>
<evidence type="ECO:0000256" key="2">
    <source>
        <dbReference type="ARBA" id="ARBA00023315"/>
    </source>
</evidence>
<evidence type="ECO:0000259" key="3">
    <source>
        <dbReference type="SMART" id="SM00563"/>
    </source>
</evidence>
<gene>
    <name evidence="4" type="ORF">A3D47_02755</name>
</gene>
<evidence type="ECO:0000313" key="5">
    <source>
        <dbReference type="Proteomes" id="UP000178651"/>
    </source>
</evidence>
<dbReference type="Pfam" id="PF01553">
    <property type="entry name" value="Acyltransferase"/>
    <property type="match status" value="1"/>
</dbReference>
<dbReference type="PANTHER" id="PTHR10434:SF11">
    <property type="entry name" value="1-ACYL-SN-GLYCEROL-3-PHOSPHATE ACYLTRANSFERASE"/>
    <property type="match status" value="1"/>
</dbReference>
<dbReference type="SUPFAM" id="SSF69593">
    <property type="entry name" value="Glycerol-3-phosphate (1)-acyltransferase"/>
    <property type="match status" value="1"/>
</dbReference>
<dbReference type="GO" id="GO:0006654">
    <property type="term" value="P:phosphatidic acid biosynthetic process"/>
    <property type="evidence" value="ECO:0007669"/>
    <property type="project" value="TreeGrafter"/>
</dbReference>
<protein>
    <recommendedName>
        <fullName evidence="3">Phospholipid/glycerol acyltransferase domain-containing protein</fullName>
    </recommendedName>
</protein>
<keyword evidence="2" id="KW-0012">Acyltransferase</keyword>
<dbReference type="CDD" id="cd07989">
    <property type="entry name" value="LPLAT_AGPAT-like"/>
    <property type="match status" value="1"/>
</dbReference>
<dbReference type="PANTHER" id="PTHR10434">
    <property type="entry name" value="1-ACYL-SN-GLYCEROL-3-PHOSPHATE ACYLTRANSFERASE"/>
    <property type="match status" value="1"/>
</dbReference>
<dbReference type="GO" id="GO:0003841">
    <property type="term" value="F:1-acylglycerol-3-phosphate O-acyltransferase activity"/>
    <property type="evidence" value="ECO:0007669"/>
    <property type="project" value="TreeGrafter"/>
</dbReference>
<reference evidence="4 5" key="1">
    <citation type="journal article" date="2016" name="Nat. Commun.">
        <title>Thousands of microbial genomes shed light on interconnected biogeochemical processes in an aquifer system.</title>
        <authorList>
            <person name="Anantharaman K."/>
            <person name="Brown C.T."/>
            <person name="Hug L.A."/>
            <person name="Sharon I."/>
            <person name="Castelle C.J."/>
            <person name="Probst A.J."/>
            <person name="Thomas B.C."/>
            <person name="Singh A."/>
            <person name="Wilkins M.J."/>
            <person name="Karaoz U."/>
            <person name="Brodie E.L."/>
            <person name="Williams K.H."/>
            <person name="Hubbard S.S."/>
            <person name="Banfield J.F."/>
        </authorList>
    </citation>
    <scope>NUCLEOTIDE SEQUENCE [LARGE SCALE GENOMIC DNA]</scope>
</reference>
<name>A0A1G1Z046_9BACT</name>
<organism evidence="4 5">
    <name type="scientific">Candidatus Colwellbacteria bacterium RIFCSPHIGHO2_02_FULL_43_15</name>
    <dbReference type="NCBI Taxonomy" id="1797686"/>
    <lineage>
        <taxon>Bacteria</taxon>
        <taxon>Candidatus Colwelliibacteriota</taxon>
    </lineage>
</organism>
<evidence type="ECO:0000313" key="4">
    <source>
        <dbReference type="EMBL" id="OGY58015.1"/>
    </source>
</evidence>
<proteinExistence type="predicted"/>
<dbReference type="AlphaFoldDB" id="A0A1G1Z046"/>
<evidence type="ECO:0000256" key="1">
    <source>
        <dbReference type="ARBA" id="ARBA00022679"/>
    </source>
</evidence>
<dbReference type="EMBL" id="MHIU01000009">
    <property type="protein sequence ID" value="OGY58015.1"/>
    <property type="molecule type" value="Genomic_DNA"/>
</dbReference>